<keyword evidence="1" id="KW-0378">Hydrolase</keyword>
<dbReference type="GO" id="GO:0052689">
    <property type="term" value="F:carboxylic ester hydrolase activity"/>
    <property type="evidence" value="ECO:0007669"/>
    <property type="project" value="UniProtKB-ARBA"/>
</dbReference>
<evidence type="ECO:0000259" key="3">
    <source>
        <dbReference type="Pfam" id="PF01738"/>
    </source>
</evidence>
<dbReference type="Gene3D" id="3.40.50.1820">
    <property type="entry name" value="alpha/beta hydrolase"/>
    <property type="match status" value="1"/>
</dbReference>
<gene>
    <name evidence="4" type="ORF">CIT37_27530</name>
</gene>
<dbReference type="AlphaFoldDB" id="A0A2U8PCK9"/>
<accession>A0A2U8PCK9</accession>
<name>A0A2U8PCK9_9BRAD</name>
<dbReference type="Pfam" id="PF01738">
    <property type="entry name" value="DLH"/>
    <property type="match status" value="1"/>
</dbReference>
<proteinExistence type="predicted"/>
<dbReference type="InterPro" id="IPR029058">
    <property type="entry name" value="AB_hydrolase_fold"/>
</dbReference>
<keyword evidence="2" id="KW-0732">Signal</keyword>
<protein>
    <submittedName>
        <fullName evidence="4">Carboxymethylenebutenolidase</fullName>
    </submittedName>
</protein>
<sequence length="334" mass="35795">MATNWRATAVLMALCISSSLAACEAVAQSLPKEVATRAEIYPIPSLTLSDQQFLSGDAAAGKPVTVAAEFRVAQGSGKLPVVVLMHGSSGVGATTEAWVHAFNAMGISTFVIDGFTGRGLTVVGPNQALLGRLNLIVDIYRSLEILAKHPRVDPDRIVLMGFSRGGQATLYASLDRFNKLWNKSGIQFAAYIPFYPDCSTTYRSDDEIAPRPIRIFHGTPDDYNPVKSCKALVERLKVAGRDVVLTEYPDSAHGFDSGLLGANTVAVSANSQTVRNCRIKESDGGVLMNGDTNAPFTYKDACVELNPHVGGNPKTAAESRKAVEEFLQVLFKLG</sequence>
<dbReference type="PROSITE" id="PS51257">
    <property type="entry name" value="PROKAR_LIPOPROTEIN"/>
    <property type="match status" value="1"/>
</dbReference>
<dbReference type="PANTHER" id="PTHR22946">
    <property type="entry name" value="DIENELACTONE HYDROLASE DOMAIN-CONTAINING PROTEIN-RELATED"/>
    <property type="match status" value="1"/>
</dbReference>
<reference evidence="4 5" key="2">
    <citation type="journal article" date="2017" name="Syst. Appl. Microbiol.">
        <title>Soybeans inoculated with root zone soils of Canadian native legumes harbour diverse and novel Bradyrhizobium spp. that possess agricultural potential.</title>
        <authorList>
            <person name="Bromfield E.S.P."/>
            <person name="Cloutier S."/>
            <person name="Tambong J.T."/>
            <person name="Tran Thi T.V."/>
        </authorList>
    </citation>
    <scope>NUCLEOTIDE SEQUENCE [LARGE SCALE GENOMIC DNA]</scope>
    <source>
        <strain evidence="4 5">OO99</strain>
    </source>
</reference>
<dbReference type="SUPFAM" id="SSF53474">
    <property type="entry name" value="alpha/beta-Hydrolases"/>
    <property type="match status" value="1"/>
</dbReference>
<dbReference type="InterPro" id="IPR050261">
    <property type="entry name" value="FrsA_esterase"/>
</dbReference>
<dbReference type="RefSeq" id="WP_095426230.1">
    <property type="nucleotide sequence ID" value="NZ_CP029425.2"/>
</dbReference>
<evidence type="ECO:0000256" key="2">
    <source>
        <dbReference type="SAM" id="SignalP"/>
    </source>
</evidence>
<feature type="domain" description="Dienelactone hydrolase" evidence="3">
    <location>
        <begin position="135"/>
        <end position="256"/>
    </location>
</feature>
<feature type="chain" id="PRO_5016047133" evidence="2">
    <location>
        <begin position="22"/>
        <end position="334"/>
    </location>
</feature>
<reference evidence="4 5" key="1">
    <citation type="journal article" date="2014" name="Int. J. Syst. Evol. Microbiol.">
        <title>Bradyrhizobium ottawaense sp. nov., a symbiotic nitrogen fixing bacterium from root nodules of soybeans in Canada.</title>
        <authorList>
            <person name="Yu X."/>
            <person name="Cloutier S."/>
            <person name="Tambong J.T."/>
            <person name="Bromfield E.S."/>
        </authorList>
    </citation>
    <scope>NUCLEOTIDE SEQUENCE [LARGE SCALE GENOMIC DNA]</scope>
    <source>
        <strain evidence="4 5">OO99</strain>
    </source>
</reference>
<feature type="signal peptide" evidence="2">
    <location>
        <begin position="1"/>
        <end position="21"/>
    </location>
</feature>
<dbReference type="GeneID" id="92966388"/>
<dbReference type="Proteomes" id="UP000215703">
    <property type="component" value="Chromosome"/>
</dbReference>
<evidence type="ECO:0000313" key="5">
    <source>
        <dbReference type="Proteomes" id="UP000215703"/>
    </source>
</evidence>
<evidence type="ECO:0000256" key="1">
    <source>
        <dbReference type="ARBA" id="ARBA00022801"/>
    </source>
</evidence>
<dbReference type="PANTHER" id="PTHR22946:SF9">
    <property type="entry name" value="POLYKETIDE TRANSFERASE AF380"/>
    <property type="match status" value="1"/>
</dbReference>
<dbReference type="EMBL" id="CP029425">
    <property type="protein sequence ID" value="AWL95478.1"/>
    <property type="molecule type" value="Genomic_DNA"/>
</dbReference>
<evidence type="ECO:0000313" key="4">
    <source>
        <dbReference type="EMBL" id="AWL95478.1"/>
    </source>
</evidence>
<dbReference type="InterPro" id="IPR002925">
    <property type="entry name" value="Dienelactn_hydro"/>
</dbReference>
<organism evidence="4 5">
    <name type="scientific">Bradyrhizobium ottawaense</name>
    <dbReference type="NCBI Taxonomy" id="931866"/>
    <lineage>
        <taxon>Bacteria</taxon>
        <taxon>Pseudomonadati</taxon>
        <taxon>Pseudomonadota</taxon>
        <taxon>Alphaproteobacteria</taxon>
        <taxon>Hyphomicrobiales</taxon>
        <taxon>Nitrobacteraceae</taxon>
        <taxon>Bradyrhizobium</taxon>
    </lineage>
</organism>
<dbReference type="KEGG" id="bot:CIT37_27530"/>